<evidence type="ECO:0008006" key="9">
    <source>
        <dbReference type="Google" id="ProtNLM"/>
    </source>
</evidence>
<evidence type="ECO:0000256" key="3">
    <source>
        <dbReference type="ARBA" id="ARBA00023306"/>
    </source>
</evidence>
<dbReference type="InterPro" id="IPR013763">
    <property type="entry name" value="Cyclin-like_dom"/>
</dbReference>
<keyword evidence="1" id="KW-0132">Cell division</keyword>
<dbReference type="SMART" id="SM01332">
    <property type="entry name" value="Cyclin_C"/>
    <property type="match status" value="1"/>
</dbReference>
<comment type="similarity">
    <text evidence="4">Belongs to the cyclin family.</text>
</comment>
<dbReference type="InterPro" id="IPR039361">
    <property type="entry name" value="Cyclin"/>
</dbReference>
<evidence type="ECO:0000256" key="4">
    <source>
        <dbReference type="RuleBase" id="RU000383"/>
    </source>
</evidence>
<dbReference type="Proteomes" id="UP001472677">
    <property type="component" value="Unassembled WGS sequence"/>
</dbReference>
<dbReference type="Pfam" id="PF00134">
    <property type="entry name" value="Cyclin_N"/>
    <property type="match status" value="1"/>
</dbReference>
<evidence type="ECO:0000259" key="6">
    <source>
        <dbReference type="SMART" id="SM01332"/>
    </source>
</evidence>
<dbReference type="InterPro" id="IPR006671">
    <property type="entry name" value="Cyclin_N"/>
</dbReference>
<dbReference type="CDD" id="cd20544">
    <property type="entry name" value="CYCLIN_AtCycD-like_rpt2"/>
    <property type="match status" value="1"/>
</dbReference>
<evidence type="ECO:0000256" key="2">
    <source>
        <dbReference type="ARBA" id="ARBA00023127"/>
    </source>
</evidence>
<keyword evidence="2 4" id="KW-0195">Cyclin</keyword>
<evidence type="ECO:0000259" key="5">
    <source>
        <dbReference type="SMART" id="SM00385"/>
    </source>
</evidence>
<evidence type="ECO:0000313" key="8">
    <source>
        <dbReference type="Proteomes" id="UP001472677"/>
    </source>
</evidence>
<dbReference type="PANTHER" id="PTHR10177">
    <property type="entry name" value="CYCLINS"/>
    <property type="match status" value="1"/>
</dbReference>
<dbReference type="SMART" id="SM00385">
    <property type="entry name" value="CYCLIN"/>
    <property type="match status" value="2"/>
</dbReference>
<feature type="domain" description="Cyclin-like" evidence="5">
    <location>
        <begin position="162"/>
        <end position="251"/>
    </location>
</feature>
<accession>A0ABR2D4E0</accession>
<dbReference type="EMBL" id="JBBPBM010000036">
    <property type="protein sequence ID" value="KAK8529635.1"/>
    <property type="molecule type" value="Genomic_DNA"/>
</dbReference>
<evidence type="ECO:0000256" key="1">
    <source>
        <dbReference type="ARBA" id="ARBA00022618"/>
    </source>
</evidence>
<dbReference type="InterPro" id="IPR036915">
    <property type="entry name" value="Cyclin-like_sf"/>
</dbReference>
<feature type="domain" description="Cyclin C-terminal" evidence="6">
    <location>
        <begin position="158"/>
        <end position="280"/>
    </location>
</feature>
<dbReference type="SUPFAM" id="SSF47954">
    <property type="entry name" value="Cyclin-like"/>
    <property type="match status" value="2"/>
</dbReference>
<keyword evidence="3" id="KW-0131">Cell cycle</keyword>
<sequence length="366" mass="41403">MPLTKFMELDLENPLSNFNPLCPATSTLSLFLLESEHMPSRNYIDTLGANDLDISLRRQAISSISQFSCKLGPFPSYLAINYLDRFLSSHGMLVLQQPKTWIPSLVAICCVSLAAKMTKTMVSLTEFQGERGFVFDARAVERMEYLILGALKWRMRSITPFSFISFFVSLFDFKEPPLRQALKARAAELISKAQIDTKVLEFKPSIIAASALLYASYELFPLQFPSYRIAVSSCSYVNKENMVKCYDSIFDMVSRSDMRVNVLDRHVSSSESEISTAGSTTTFTSRTDGNIKRRRINDYGTIIKWSTSLRSKSKVLIHGPLDEYGKLVFRAMVWYAPNSLLGCVSCNGQSICQKWRENKRSNLASF</sequence>
<dbReference type="Gene3D" id="1.10.472.10">
    <property type="entry name" value="Cyclin-like"/>
    <property type="match status" value="2"/>
</dbReference>
<feature type="domain" description="Cyclin-like" evidence="5">
    <location>
        <begin position="62"/>
        <end position="149"/>
    </location>
</feature>
<organism evidence="7 8">
    <name type="scientific">Hibiscus sabdariffa</name>
    <name type="common">roselle</name>
    <dbReference type="NCBI Taxonomy" id="183260"/>
    <lineage>
        <taxon>Eukaryota</taxon>
        <taxon>Viridiplantae</taxon>
        <taxon>Streptophyta</taxon>
        <taxon>Embryophyta</taxon>
        <taxon>Tracheophyta</taxon>
        <taxon>Spermatophyta</taxon>
        <taxon>Magnoliopsida</taxon>
        <taxon>eudicotyledons</taxon>
        <taxon>Gunneridae</taxon>
        <taxon>Pentapetalae</taxon>
        <taxon>rosids</taxon>
        <taxon>malvids</taxon>
        <taxon>Malvales</taxon>
        <taxon>Malvaceae</taxon>
        <taxon>Malvoideae</taxon>
        <taxon>Hibiscus</taxon>
    </lineage>
</organism>
<name>A0ABR2D4E0_9ROSI</name>
<protein>
    <recommendedName>
        <fullName evidence="9">Cyclin-D6-1</fullName>
    </recommendedName>
</protein>
<keyword evidence="8" id="KW-1185">Reference proteome</keyword>
<comment type="caution">
    <text evidence="7">The sequence shown here is derived from an EMBL/GenBank/DDBJ whole genome shotgun (WGS) entry which is preliminary data.</text>
</comment>
<reference evidence="7 8" key="1">
    <citation type="journal article" date="2024" name="G3 (Bethesda)">
        <title>Genome assembly of Hibiscus sabdariffa L. provides insights into metabolisms of medicinal natural products.</title>
        <authorList>
            <person name="Kim T."/>
        </authorList>
    </citation>
    <scope>NUCLEOTIDE SEQUENCE [LARGE SCALE GENOMIC DNA]</scope>
    <source>
        <strain evidence="7">TK-2024</strain>
        <tissue evidence="7">Old leaves</tissue>
    </source>
</reference>
<proteinExistence type="inferred from homology"/>
<dbReference type="InterPro" id="IPR004367">
    <property type="entry name" value="Cyclin_C-dom"/>
</dbReference>
<dbReference type="Pfam" id="PF02984">
    <property type="entry name" value="Cyclin_C"/>
    <property type="match status" value="1"/>
</dbReference>
<evidence type="ECO:0000313" key="7">
    <source>
        <dbReference type="EMBL" id="KAK8529635.1"/>
    </source>
</evidence>
<gene>
    <name evidence="7" type="ORF">V6N12_060412</name>
</gene>